<keyword evidence="4 5" id="KW-0472">Membrane</keyword>
<dbReference type="RefSeq" id="WP_349139288.1">
    <property type="nucleotide sequence ID" value="NZ_JBBMFT010000001.1"/>
</dbReference>
<keyword evidence="2 5" id="KW-0812">Transmembrane</keyword>
<accession>A0ABV1EM80</accession>
<protein>
    <submittedName>
        <fullName evidence="6">CvpA family protein</fullName>
    </submittedName>
</protein>
<keyword evidence="3 5" id="KW-1133">Transmembrane helix</keyword>
<evidence type="ECO:0000256" key="2">
    <source>
        <dbReference type="ARBA" id="ARBA00022692"/>
    </source>
</evidence>
<dbReference type="Pfam" id="PF02674">
    <property type="entry name" value="Colicin_V"/>
    <property type="match status" value="2"/>
</dbReference>
<keyword evidence="7" id="KW-1185">Reference proteome</keyword>
<feature type="transmembrane region" description="Helical" evidence="5">
    <location>
        <begin position="5"/>
        <end position="21"/>
    </location>
</feature>
<comment type="subcellular location">
    <subcellularLocation>
        <location evidence="1">Membrane</location>
        <topology evidence="1">Multi-pass membrane protein</topology>
    </subcellularLocation>
</comment>
<reference evidence="6 7" key="1">
    <citation type="submission" date="2024-03" db="EMBL/GenBank/DDBJ databases">
        <title>Human intestinal bacterial collection.</title>
        <authorList>
            <person name="Pauvert C."/>
            <person name="Hitch T.C.A."/>
            <person name="Clavel T."/>
        </authorList>
    </citation>
    <scope>NUCLEOTIDE SEQUENCE [LARGE SCALE GENOMIC DNA]</scope>
    <source>
        <strain evidence="6 7">CLA-AP-H34</strain>
    </source>
</reference>
<evidence type="ECO:0000256" key="1">
    <source>
        <dbReference type="ARBA" id="ARBA00004141"/>
    </source>
</evidence>
<evidence type="ECO:0000256" key="4">
    <source>
        <dbReference type="ARBA" id="ARBA00023136"/>
    </source>
</evidence>
<evidence type="ECO:0000313" key="7">
    <source>
        <dbReference type="Proteomes" id="UP001440599"/>
    </source>
</evidence>
<evidence type="ECO:0000256" key="3">
    <source>
        <dbReference type="ARBA" id="ARBA00022989"/>
    </source>
</evidence>
<dbReference type="Proteomes" id="UP001440599">
    <property type="component" value="Unassembled WGS sequence"/>
</dbReference>
<sequence>MAVYLIVDLIILAVLIFFTVMGARRGLVLSLCSLLAVLVAFVGAGFVARTLSPMVADALEPRFASAIEEQLNTAIQQQVAEGGSAALSPEDVPLDGVLNALREMGFYESLIDAVDQAVENGMTTAAASAAASVAAAIAQSVAYLILFLVSFALILLAWKLISRALDLVARLPGLHFLNKTLGGLFGLVQACILLFVLAWLLPYLGNIIPEDMVTKTHLLHFFLTTNPISLLSGF</sequence>
<dbReference type="InterPro" id="IPR003825">
    <property type="entry name" value="Colicin-V_CvpA"/>
</dbReference>
<proteinExistence type="predicted"/>
<dbReference type="EMBL" id="JBBMFT010000001">
    <property type="protein sequence ID" value="MEQ2455702.1"/>
    <property type="molecule type" value="Genomic_DNA"/>
</dbReference>
<feature type="transmembrane region" description="Helical" evidence="5">
    <location>
        <begin position="181"/>
        <end position="205"/>
    </location>
</feature>
<dbReference type="PANTHER" id="PTHR37306:SF1">
    <property type="entry name" value="COLICIN V PRODUCTION PROTEIN"/>
    <property type="match status" value="1"/>
</dbReference>
<feature type="transmembrane region" description="Helical" evidence="5">
    <location>
        <begin position="27"/>
        <end position="48"/>
    </location>
</feature>
<organism evidence="6 7">
    <name type="scientific">Flavonifractor hominis</name>
    <dbReference type="NCBI Taxonomy" id="3133178"/>
    <lineage>
        <taxon>Bacteria</taxon>
        <taxon>Bacillati</taxon>
        <taxon>Bacillota</taxon>
        <taxon>Clostridia</taxon>
        <taxon>Eubacteriales</taxon>
        <taxon>Oscillospiraceae</taxon>
        <taxon>Flavonifractor</taxon>
    </lineage>
</organism>
<gene>
    <name evidence="6" type="ORF">WMO45_04145</name>
</gene>
<comment type="caution">
    <text evidence="6">The sequence shown here is derived from an EMBL/GenBank/DDBJ whole genome shotgun (WGS) entry which is preliminary data.</text>
</comment>
<name>A0ABV1EM80_9FIRM</name>
<feature type="transmembrane region" description="Helical" evidence="5">
    <location>
        <begin position="141"/>
        <end position="161"/>
    </location>
</feature>
<dbReference type="PANTHER" id="PTHR37306">
    <property type="entry name" value="COLICIN V PRODUCTION PROTEIN"/>
    <property type="match status" value="1"/>
</dbReference>
<evidence type="ECO:0000256" key="5">
    <source>
        <dbReference type="SAM" id="Phobius"/>
    </source>
</evidence>
<evidence type="ECO:0000313" key="6">
    <source>
        <dbReference type="EMBL" id="MEQ2455702.1"/>
    </source>
</evidence>